<sequence length="674" mass="76908">MNNRPYEKWIWIELIGFDHTESDFGVKAYLDNIGFIPQGISLLMFSPDFVHAHEGMERENVLPMEVCSYGARPYGKERNRQAWTNYQLRGLVVELQKHGIEIYCSFFNLFHFHVEGEDSLRQSKWCAAHPELYEMRKRGEALPVINPLRRFKDGSYYEDLLIHDLMIILQDYNFDGYHGADGYTSPRLSLAEGDYSDDMVDQFIHYSEVELGNGVALVCDGDPIAMVQRGEWIWHNKRTEWIHFYAHRWGEQWKKMMSALHKMGKKGVVNSAWTRDPFEALYRYGVDYKLLAAAGVDGIVVESVGATCSSGVDDMEYDPGSEFMAMLMAIKAYVPDTKLIGLNSIQDTNEQYDALSHVPTLVERDIYSFSNIYLQDQDGVKRCTSGFVACLGDGISKDGWEWLIKRWDLGYEGLAKRVIGASFVWSDEVLHRSLVDYTETRNWPVHKFVTELIERGAPIQCVVNVNELQNGTIFVANVHLLPEQELQQVLTYRNGSSVLVGRMTERISQERESIGLNGECELNQFFCVVRDENGTVLSMFVEETDANRLSDTQNDLSKVNDSLSWINSLYFNSVSDSFLNGCIRVLVDAAGSPKVTKHAEHIRTTVLEMEGGIWRILIRNLHVNYKRAHIDVGRPIASMSILTDFPGIPIKPKDSNFNLIVPGRGMVMVEISFK</sequence>
<accession>A0A3G9IWJ0</accession>
<dbReference type="AlphaFoldDB" id="A0A3G9IWJ0"/>
<gene>
    <name evidence="1" type="ORF">Back11_18600</name>
</gene>
<protein>
    <submittedName>
        <fullName evidence="1">Uncharacterized protein</fullName>
    </submittedName>
</protein>
<dbReference type="EMBL" id="AP019308">
    <property type="protein sequence ID" value="BBH20515.1"/>
    <property type="molecule type" value="Genomic_DNA"/>
</dbReference>
<name>A0A3G9IWJ0_9BACL</name>
<proteinExistence type="predicted"/>
<organism evidence="1 2">
    <name type="scientific">Paenibacillus baekrokdamisoli</name>
    <dbReference type="NCBI Taxonomy" id="1712516"/>
    <lineage>
        <taxon>Bacteria</taxon>
        <taxon>Bacillati</taxon>
        <taxon>Bacillota</taxon>
        <taxon>Bacilli</taxon>
        <taxon>Bacillales</taxon>
        <taxon>Paenibacillaceae</taxon>
        <taxon>Paenibacillus</taxon>
    </lineage>
</organism>
<dbReference type="Proteomes" id="UP000275368">
    <property type="component" value="Chromosome"/>
</dbReference>
<evidence type="ECO:0000313" key="2">
    <source>
        <dbReference type="Proteomes" id="UP000275368"/>
    </source>
</evidence>
<dbReference type="KEGG" id="pbk:Back11_18600"/>
<dbReference type="RefSeq" id="WP_125655610.1">
    <property type="nucleotide sequence ID" value="NZ_AP019308.1"/>
</dbReference>
<keyword evidence="2" id="KW-1185">Reference proteome</keyword>
<evidence type="ECO:0000313" key="1">
    <source>
        <dbReference type="EMBL" id="BBH20515.1"/>
    </source>
</evidence>
<dbReference type="OrthoDB" id="2484405at2"/>
<reference evidence="1 2" key="1">
    <citation type="submission" date="2018-11" db="EMBL/GenBank/DDBJ databases">
        <title>Complete genome sequence of Paenibacillus baekrokdamisoli strain KCTC 33723.</title>
        <authorList>
            <person name="Kang S.W."/>
            <person name="Lee K.C."/>
            <person name="Kim K.K."/>
            <person name="Kim J.S."/>
            <person name="Kim D.S."/>
            <person name="Ko S.H."/>
            <person name="Yang S.H."/>
            <person name="Lee J.S."/>
        </authorList>
    </citation>
    <scope>NUCLEOTIDE SEQUENCE [LARGE SCALE GENOMIC DNA]</scope>
    <source>
        <strain evidence="1 2">KCTC 33723</strain>
    </source>
</reference>